<dbReference type="Proteomes" id="UP000000305">
    <property type="component" value="Unassembled WGS sequence"/>
</dbReference>
<accession>E9HWW9</accession>
<dbReference type="InParanoid" id="E9HWW9"/>
<dbReference type="OrthoDB" id="445314at2759"/>
<reference evidence="2 3" key="1">
    <citation type="journal article" date="2011" name="Science">
        <title>The ecoresponsive genome of Daphnia pulex.</title>
        <authorList>
            <person name="Colbourne J.K."/>
            <person name="Pfrender M.E."/>
            <person name="Gilbert D."/>
            <person name="Thomas W.K."/>
            <person name="Tucker A."/>
            <person name="Oakley T.H."/>
            <person name="Tokishita S."/>
            <person name="Aerts A."/>
            <person name="Arnold G.J."/>
            <person name="Basu M.K."/>
            <person name="Bauer D.J."/>
            <person name="Caceres C.E."/>
            <person name="Carmel L."/>
            <person name="Casola C."/>
            <person name="Choi J.H."/>
            <person name="Detter J.C."/>
            <person name="Dong Q."/>
            <person name="Dusheyko S."/>
            <person name="Eads B.D."/>
            <person name="Frohlich T."/>
            <person name="Geiler-Samerotte K.A."/>
            <person name="Gerlach D."/>
            <person name="Hatcher P."/>
            <person name="Jogdeo S."/>
            <person name="Krijgsveld J."/>
            <person name="Kriventseva E.V."/>
            <person name="Kultz D."/>
            <person name="Laforsch C."/>
            <person name="Lindquist E."/>
            <person name="Lopez J."/>
            <person name="Manak J.R."/>
            <person name="Muller J."/>
            <person name="Pangilinan J."/>
            <person name="Patwardhan R.P."/>
            <person name="Pitluck S."/>
            <person name="Pritham E.J."/>
            <person name="Rechtsteiner A."/>
            <person name="Rho M."/>
            <person name="Rogozin I.B."/>
            <person name="Sakarya O."/>
            <person name="Salamov A."/>
            <person name="Schaack S."/>
            <person name="Shapiro H."/>
            <person name="Shiga Y."/>
            <person name="Skalitzky C."/>
            <person name="Smith Z."/>
            <person name="Souvorov A."/>
            <person name="Sung W."/>
            <person name="Tang Z."/>
            <person name="Tsuchiya D."/>
            <person name="Tu H."/>
            <person name="Vos H."/>
            <person name="Wang M."/>
            <person name="Wolf Y.I."/>
            <person name="Yamagata H."/>
            <person name="Yamada T."/>
            <person name="Ye Y."/>
            <person name="Shaw J.R."/>
            <person name="Andrews J."/>
            <person name="Crease T.J."/>
            <person name="Tang H."/>
            <person name="Lucas S.M."/>
            <person name="Robertson H.M."/>
            <person name="Bork P."/>
            <person name="Koonin E.V."/>
            <person name="Zdobnov E.M."/>
            <person name="Grigoriev I.V."/>
            <person name="Lynch M."/>
            <person name="Boore J.L."/>
        </authorList>
    </citation>
    <scope>NUCLEOTIDE SEQUENCE [LARGE SCALE GENOMIC DNA]</scope>
</reference>
<name>E9HWW9_DAPPU</name>
<evidence type="ECO:0000313" key="2">
    <source>
        <dbReference type="EMBL" id="EFX63762.1"/>
    </source>
</evidence>
<proteinExistence type="predicted"/>
<dbReference type="EMBL" id="GL732970">
    <property type="protein sequence ID" value="EFX63762.1"/>
    <property type="molecule type" value="Genomic_DNA"/>
</dbReference>
<evidence type="ECO:0000313" key="3">
    <source>
        <dbReference type="Proteomes" id="UP000000305"/>
    </source>
</evidence>
<organism evidence="2 3">
    <name type="scientific">Daphnia pulex</name>
    <name type="common">Water flea</name>
    <dbReference type="NCBI Taxonomy" id="6669"/>
    <lineage>
        <taxon>Eukaryota</taxon>
        <taxon>Metazoa</taxon>
        <taxon>Ecdysozoa</taxon>
        <taxon>Arthropoda</taxon>
        <taxon>Crustacea</taxon>
        <taxon>Branchiopoda</taxon>
        <taxon>Diplostraca</taxon>
        <taxon>Cladocera</taxon>
        <taxon>Anomopoda</taxon>
        <taxon>Daphniidae</taxon>
        <taxon>Daphnia</taxon>
    </lineage>
</organism>
<dbReference type="PhylomeDB" id="E9HWW9"/>
<gene>
    <name evidence="2" type="ORF">DAPPUDRAFT_335014</name>
</gene>
<feature type="region of interest" description="Disordered" evidence="1">
    <location>
        <begin position="74"/>
        <end position="93"/>
    </location>
</feature>
<protein>
    <submittedName>
        <fullName evidence="2">Uncharacterized protein</fullName>
    </submittedName>
</protein>
<keyword evidence="3" id="KW-1185">Reference proteome</keyword>
<dbReference type="AlphaFoldDB" id="E9HWW9"/>
<dbReference type="KEGG" id="dpx:DAPPUDRAFT_335014"/>
<dbReference type="HOGENOM" id="CLU_1620702_0_0_1"/>
<sequence length="164" mass="18354">MPKHGKSDVEWKSRLRDYAAGKFKFGQGQKPAKTSRWAKEICVIEKCPVKVCTTNLFGKIVTCTCGYHPSNSATSTTSILPDPEDHSAKDAGYPPRIQEEVDKAKVITETSVTTQSVKLPKHKFDFSHRLPDGWKSTLEVNDIQWITQSVFAGKGVLVSELKMW</sequence>
<evidence type="ECO:0000256" key="1">
    <source>
        <dbReference type="SAM" id="MobiDB-lite"/>
    </source>
</evidence>